<dbReference type="STRING" id="1586267.GCA_001418685_02018"/>
<dbReference type="AlphaFoldDB" id="A0A0X3AS28"/>
<evidence type="ECO:0000313" key="1">
    <source>
        <dbReference type="EMBL" id="CVK17152.1"/>
    </source>
</evidence>
<evidence type="ECO:0000313" key="2">
    <source>
        <dbReference type="Proteomes" id="UP000182761"/>
    </source>
</evidence>
<dbReference type="RefSeq" id="WP_055426320.1">
    <property type="nucleotide sequence ID" value="NZ_FCOR01000017.1"/>
</dbReference>
<gene>
    <name evidence="1" type="ORF">Ga0061079_11720</name>
</gene>
<dbReference type="Proteomes" id="UP000182761">
    <property type="component" value="Unassembled WGS sequence"/>
</dbReference>
<reference evidence="1 2" key="1">
    <citation type="submission" date="2016-01" db="EMBL/GenBank/DDBJ databases">
        <authorList>
            <person name="McClelland M."/>
            <person name="Jain A."/>
            <person name="Saraogi P."/>
            <person name="Mendelson R."/>
            <person name="Westerman R."/>
            <person name="SanMiguel P."/>
            <person name="Csonka L."/>
        </authorList>
    </citation>
    <scope>NUCLEOTIDE SEQUENCE [LARGE SCALE GENOMIC DNA]</scope>
    <source>
        <strain evidence="1 2">R-53146</strain>
    </source>
</reference>
<accession>A0A0X3AS28</accession>
<sequence length="147" mass="16820">MESTETLQDLKEQCRALEIIVMPRDTRKILQNKIKIKNMKEETKKGNITPEQIEAWKKEHGKVYELTVKVSDNDVAIGYLRKPKRDHKATALSMYKQDKILECGEFLRDNCWLGGDQRLKTVEDIADSAAIQASGIVKFLEAELGEV</sequence>
<protein>
    <submittedName>
        <fullName evidence="1">Uncharacterized protein</fullName>
    </submittedName>
</protein>
<proteinExistence type="predicted"/>
<dbReference type="EMBL" id="FCOR01000017">
    <property type="protein sequence ID" value="CVK17152.1"/>
    <property type="molecule type" value="Genomic_DNA"/>
</dbReference>
<organism evidence="1 2">
    <name type="scientific">Apibacter mensalis</name>
    <dbReference type="NCBI Taxonomy" id="1586267"/>
    <lineage>
        <taxon>Bacteria</taxon>
        <taxon>Pseudomonadati</taxon>
        <taxon>Bacteroidota</taxon>
        <taxon>Flavobacteriia</taxon>
        <taxon>Flavobacteriales</taxon>
        <taxon>Weeksellaceae</taxon>
        <taxon>Apibacter</taxon>
    </lineage>
</organism>
<keyword evidence="2" id="KW-1185">Reference proteome</keyword>
<dbReference type="OrthoDB" id="885654at2"/>
<name>A0A0X3AS28_9FLAO</name>
<dbReference type="Gene3D" id="3.30.2220.10">
    <property type="entry name" value="rbstp2171"/>
    <property type="match status" value="1"/>
</dbReference>